<name>A0A2Z2MBA5_9EURY</name>
<protein>
    <recommendedName>
        <fullName evidence="4">DUF1102 domain-containing protein</fullName>
    </recommendedName>
</protein>
<proteinExistence type="predicted"/>
<evidence type="ECO:0000256" key="1">
    <source>
        <dbReference type="SAM" id="Phobius"/>
    </source>
</evidence>
<dbReference type="GeneID" id="33325161"/>
<feature type="transmembrane region" description="Helical" evidence="1">
    <location>
        <begin position="7"/>
        <end position="25"/>
    </location>
</feature>
<sequence length="172" mass="18507">MRTTKKVATGVGITVILLIGLWGLYPSRPITVVYAIPEDGNGMSFIESPLPPYSYLNDEGFLVVDISPNNPFYPGYGEGLSVNSTYVFEKVFVIKNNESITGESEICVRITSETPEIGFFGGSFDGNWGEVVEVSISAGESVEIGARIDTHGLSTGDYTENFIIEAWGGSCG</sequence>
<reference evidence="2 3" key="1">
    <citation type="submission" date="2016-04" db="EMBL/GenBank/DDBJ databases">
        <title>Complete genome sequence of Thermococcus barossii type strain SHCK-94.</title>
        <authorList>
            <person name="Oger P.M."/>
        </authorList>
    </citation>
    <scope>NUCLEOTIDE SEQUENCE [LARGE SCALE GENOMIC DNA]</scope>
    <source>
        <strain evidence="2 3">SHCK-94</strain>
    </source>
</reference>
<dbReference type="Proteomes" id="UP000250272">
    <property type="component" value="Chromosome"/>
</dbReference>
<organism evidence="2 3">
    <name type="scientific">Thermococcus barossii</name>
    <dbReference type="NCBI Taxonomy" id="54077"/>
    <lineage>
        <taxon>Archaea</taxon>
        <taxon>Methanobacteriati</taxon>
        <taxon>Methanobacteriota</taxon>
        <taxon>Thermococci</taxon>
        <taxon>Thermococcales</taxon>
        <taxon>Thermococcaceae</taxon>
        <taxon>Thermococcus</taxon>
    </lineage>
</organism>
<dbReference type="InterPro" id="IPR009482">
    <property type="entry name" value="DUF1102"/>
</dbReference>
<dbReference type="RefSeq" id="WP_088863932.1">
    <property type="nucleotide sequence ID" value="NZ_CP015101.1"/>
</dbReference>
<dbReference type="OrthoDB" id="97420at2157"/>
<evidence type="ECO:0008006" key="4">
    <source>
        <dbReference type="Google" id="ProtNLM"/>
    </source>
</evidence>
<gene>
    <name evidence="2" type="ORF">A3L01_00270</name>
</gene>
<dbReference type="EMBL" id="CP015101">
    <property type="protein sequence ID" value="ASJ03880.1"/>
    <property type="molecule type" value="Genomic_DNA"/>
</dbReference>
<dbReference type="Pfam" id="PF06510">
    <property type="entry name" value="DUF1102"/>
    <property type="match status" value="1"/>
</dbReference>
<keyword evidence="1" id="KW-0472">Membrane</keyword>
<keyword evidence="3" id="KW-1185">Reference proteome</keyword>
<dbReference type="AlphaFoldDB" id="A0A2Z2MBA5"/>
<keyword evidence="1" id="KW-0812">Transmembrane</keyword>
<evidence type="ECO:0000313" key="2">
    <source>
        <dbReference type="EMBL" id="ASJ03880.1"/>
    </source>
</evidence>
<dbReference type="KEGG" id="tbs:A3L01_00270"/>
<keyword evidence="1" id="KW-1133">Transmembrane helix</keyword>
<accession>A0A2Z2MBA5</accession>
<evidence type="ECO:0000313" key="3">
    <source>
        <dbReference type="Proteomes" id="UP000250272"/>
    </source>
</evidence>